<protein>
    <submittedName>
        <fullName evidence="1">629_t:CDS:1</fullName>
    </submittedName>
</protein>
<sequence length="48" mass="5560">MIVGYIPKIANFDVARKQNVTINEIPDLKNVVRWMAPEKINSDPYTTR</sequence>
<comment type="caution">
    <text evidence="1">The sequence shown here is derived from an EMBL/GenBank/DDBJ whole genome shotgun (WGS) entry which is preliminary data.</text>
</comment>
<dbReference type="AlphaFoldDB" id="A0A9N9P5R1"/>
<organism evidence="1 2">
    <name type="scientific">Racocetra fulgida</name>
    <dbReference type="NCBI Taxonomy" id="60492"/>
    <lineage>
        <taxon>Eukaryota</taxon>
        <taxon>Fungi</taxon>
        <taxon>Fungi incertae sedis</taxon>
        <taxon>Mucoromycota</taxon>
        <taxon>Glomeromycotina</taxon>
        <taxon>Glomeromycetes</taxon>
        <taxon>Diversisporales</taxon>
        <taxon>Gigasporaceae</taxon>
        <taxon>Racocetra</taxon>
    </lineage>
</organism>
<evidence type="ECO:0000313" key="1">
    <source>
        <dbReference type="EMBL" id="CAG8806520.1"/>
    </source>
</evidence>
<evidence type="ECO:0000313" key="2">
    <source>
        <dbReference type="Proteomes" id="UP000789396"/>
    </source>
</evidence>
<dbReference type="EMBL" id="CAJVPZ010078836">
    <property type="protein sequence ID" value="CAG8806520.1"/>
    <property type="molecule type" value="Genomic_DNA"/>
</dbReference>
<dbReference type="Proteomes" id="UP000789396">
    <property type="component" value="Unassembled WGS sequence"/>
</dbReference>
<gene>
    <name evidence="1" type="ORF">RFULGI_LOCUS18289</name>
</gene>
<keyword evidence="2" id="KW-1185">Reference proteome</keyword>
<dbReference type="OrthoDB" id="2439369at2759"/>
<accession>A0A9N9P5R1</accession>
<name>A0A9N9P5R1_9GLOM</name>
<proteinExistence type="predicted"/>
<feature type="non-terminal residue" evidence="1">
    <location>
        <position position="48"/>
    </location>
</feature>
<reference evidence="1" key="1">
    <citation type="submission" date="2021-06" db="EMBL/GenBank/DDBJ databases">
        <authorList>
            <person name="Kallberg Y."/>
            <person name="Tangrot J."/>
            <person name="Rosling A."/>
        </authorList>
    </citation>
    <scope>NUCLEOTIDE SEQUENCE</scope>
    <source>
        <strain evidence="1">IN212</strain>
    </source>
</reference>